<evidence type="ECO:0000313" key="7">
    <source>
        <dbReference type="Proteomes" id="UP000013840"/>
    </source>
</evidence>
<keyword evidence="7" id="KW-1185">Reference proteome</keyword>
<organism evidence="6 7">
    <name type="scientific">Enterococcus caccae ATCC BAA-1240</name>
    <dbReference type="NCBI Taxonomy" id="1158612"/>
    <lineage>
        <taxon>Bacteria</taxon>
        <taxon>Bacillati</taxon>
        <taxon>Bacillota</taxon>
        <taxon>Bacilli</taxon>
        <taxon>Lactobacillales</taxon>
        <taxon>Enterococcaceae</taxon>
        <taxon>Enterococcus</taxon>
    </lineage>
</organism>
<dbReference type="OrthoDB" id="3684496at2"/>
<keyword evidence="2" id="KW-0238">DNA-binding</keyword>
<dbReference type="PROSITE" id="PS51464">
    <property type="entry name" value="SIS"/>
    <property type="match status" value="1"/>
</dbReference>
<proteinExistence type="predicted"/>
<dbReference type="Pfam" id="PF01380">
    <property type="entry name" value="SIS"/>
    <property type="match status" value="1"/>
</dbReference>
<dbReference type="RefSeq" id="WP_010772088.1">
    <property type="nucleotide sequence ID" value="NZ_KB946334.1"/>
</dbReference>
<dbReference type="InterPro" id="IPR036388">
    <property type="entry name" value="WH-like_DNA-bd_sf"/>
</dbReference>
<dbReference type="Pfam" id="PF01418">
    <property type="entry name" value="HTH_6"/>
    <property type="match status" value="1"/>
</dbReference>
<reference evidence="6 7" key="1">
    <citation type="submission" date="2013-02" db="EMBL/GenBank/DDBJ databases">
        <title>The Genome Sequence of Enterococcus caccae BAA-1240.</title>
        <authorList>
            <consortium name="The Broad Institute Genome Sequencing Platform"/>
            <consortium name="The Broad Institute Genome Sequencing Center for Infectious Disease"/>
            <person name="Earl A.M."/>
            <person name="Gilmore M.S."/>
            <person name="Lebreton F."/>
            <person name="Walker B."/>
            <person name="Young S.K."/>
            <person name="Zeng Q."/>
            <person name="Gargeya S."/>
            <person name="Fitzgerald M."/>
            <person name="Haas B."/>
            <person name="Abouelleil A."/>
            <person name="Alvarado L."/>
            <person name="Arachchi H.M."/>
            <person name="Berlin A.M."/>
            <person name="Chapman S.B."/>
            <person name="Dewar J."/>
            <person name="Goldberg J."/>
            <person name="Griggs A."/>
            <person name="Gujja S."/>
            <person name="Hansen M."/>
            <person name="Howarth C."/>
            <person name="Imamovic A."/>
            <person name="Larimer J."/>
            <person name="McCowan C."/>
            <person name="Murphy C."/>
            <person name="Neiman D."/>
            <person name="Pearson M."/>
            <person name="Priest M."/>
            <person name="Roberts A."/>
            <person name="Saif S."/>
            <person name="Shea T."/>
            <person name="Sisk P."/>
            <person name="Sykes S."/>
            <person name="Wortman J."/>
            <person name="Nusbaum C."/>
            <person name="Birren B."/>
        </authorList>
    </citation>
    <scope>NUCLEOTIDE SEQUENCE [LARGE SCALE GENOMIC DNA]</scope>
    <source>
        <strain evidence="6 7">ATCC BAA-1240</strain>
    </source>
</reference>
<evidence type="ECO:0000256" key="3">
    <source>
        <dbReference type="ARBA" id="ARBA00023163"/>
    </source>
</evidence>
<sequence>MSDIYKNINSNYERMSEAEREVVDFILKFKDIERLKLKDIKDVLYVSNATVIRACKKLNYATFSEMKAAFVRGREINRGDCPEESDFVRVVEDIKKDTLTTLELADEQTIDQICNCLINARRIFCVGTGPSFQVAFDFKRKLTLNDLWVNVYSDDYTIERIPEICKERDVIIIFSSVDQVDEINEAIIKAKGNGTKIIAVTSMSANKLKSISTYSLLTASPSSQKQMYSELMLHLMSTLIYEKILTRVPSS</sequence>
<keyword evidence="3" id="KW-0804">Transcription</keyword>
<dbReference type="InterPro" id="IPR009057">
    <property type="entry name" value="Homeodomain-like_sf"/>
</dbReference>
<evidence type="ECO:0000256" key="2">
    <source>
        <dbReference type="ARBA" id="ARBA00023125"/>
    </source>
</evidence>
<dbReference type="InterPro" id="IPR000281">
    <property type="entry name" value="HTH_RpiR"/>
</dbReference>
<dbReference type="Gene3D" id="3.40.50.10490">
    <property type="entry name" value="Glucose-6-phosphate isomerase like protein, domain 1"/>
    <property type="match status" value="1"/>
</dbReference>
<dbReference type="STRING" id="317735.RU98_GL002871"/>
<feature type="domain" description="SIS" evidence="5">
    <location>
        <begin position="113"/>
        <end position="247"/>
    </location>
</feature>
<gene>
    <name evidence="6" type="ORF">UC7_01979</name>
</gene>
<name>R3TVJ2_9ENTE</name>
<dbReference type="InterPro" id="IPR035472">
    <property type="entry name" value="RpiR-like_SIS"/>
</dbReference>
<keyword evidence="1" id="KW-0805">Transcription regulation</keyword>
<evidence type="ECO:0000259" key="5">
    <source>
        <dbReference type="PROSITE" id="PS51464"/>
    </source>
</evidence>
<dbReference type="CDD" id="cd05013">
    <property type="entry name" value="SIS_RpiR"/>
    <property type="match status" value="1"/>
</dbReference>
<dbReference type="InterPro" id="IPR001347">
    <property type="entry name" value="SIS_dom"/>
</dbReference>
<evidence type="ECO:0008006" key="8">
    <source>
        <dbReference type="Google" id="ProtNLM"/>
    </source>
</evidence>
<dbReference type="InterPro" id="IPR047640">
    <property type="entry name" value="RpiR-like"/>
</dbReference>
<dbReference type="PANTHER" id="PTHR30514">
    <property type="entry name" value="GLUCOKINASE"/>
    <property type="match status" value="1"/>
</dbReference>
<dbReference type="InterPro" id="IPR046348">
    <property type="entry name" value="SIS_dom_sf"/>
</dbReference>
<dbReference type="SUPFAM" id="SSF53697">
    <property type="entry name" value="SIS domain"/>
    <property type="match status" value="1"/>
</dbReference>
<evidence type="ECO:0000259" key="4">
    <source>
        <dbReference type="PROSITE" id="PS51071"/>
    </source>
</evidence>
<dbReference type="AlphaFoldDB" id="R3TVJ2"/>
<evidence type="ECO:0000313" key="6">
    <source>
        <dbReference type="EMBL" id="EOL45173.1"/>
    </source>
</evidence>
<dbReference type="Gene3D" id="1.10.10.10">
    <property type="entry name" value="Winged helix-like DNA-binding domain superfamily/Winged helix DNA-binding domain"/>
    <property type="match status" value="1"/>
</dbReference>
<dbReference type="GO" id="GO:0003700">
    <property type="term" value="F:DNA-binding transcription factor activity"/>
    <property type="evidence" value="ECO:0007669"/>
    <property type="project" value="InterPro"/>
</dbReference>
<dbReference type="PROSITE" id="PS51071">
    <property type="entry name" value="HTH_RPIR"/>
    <property type="match status" value="1"/>
</dbReference>
<dbReference type="EMBL" id="AJAU01000018">
    <property type="protein sequence ID" value="EOL45173.1"/>
    <property type="molecule type" value="Genomic_DNA"/>
</dbReference>
<comment type="caution">
    <text evidence="6">The sequence shown here is derived from an EMBL/GenBank/DDBJ whole genome shotgun (WGS) entry which is preliminary data.</text>
</comment>
<dbReference type="PATRIC" id="fig|1158612.3.peg.1956"/>
<feature type="domain" description="HTH rpiR-type" evidence="4">
    <location>
        <begin position="2"/>
        <end position="77"/>
    </location>
</feature>
<dbReference type="GO" id="GO:0003677">
    <property type="term" value="F:DNA binding"/>
    <property type="evidence" value="ECO:0007669"/>
    <property type="project" value="UniProtKB-KW"/>
</dbReference>
<accession>R3TVJ2</accession>
<dbReference type="GO" id="GO:1901135">
    <property type="term" value="P:carbohydrate derivative metabolic process"/>
    <property type="evidence" value="ECO:0007669"/>
    <property type="project" value="InterPro"/>
</dbReference>
<dbReference type="SUPFAM" id="SSF46689">
    <property type="entry name" value="Homeodomain-like"/>
    <property type="match status" value="1"/>
</dbReference>
<protein>
    <recommendedName>
        <fullName evidence="8">Phosphosugar-binding transcriptional regulator</fullName>
    </recommendedName>
</protein>
<dbReference type="Proteomes" id="UP000013840">
    <property type="component" value="Unassembled WGS sequence"/>
</dbReference>
<dbReference type="eggNOG" id="COG1737">
    <property type="taxonomic scope" value="Bacteria"/>
</dbReference>
<dbReference type="PANTHER" id="PTHR30514:SF21">
    <property type="entry name" value="RPIR-FAMILY TRANSCRIPTIONAL REGULATOR"/>
    <property type="match status" value="1"/>
</dbReference>
<evidence type="ECO:0000256" key="1">
    <source>
        <dbReference type="ARBA" id="ARBA00023015"/>
    </source>
</evidence>
<dbReference type="GO" id="GO:0097367">
    <property type="term" value="F:carbohydrate derivative binding"/>
    <property type="evidence" value="ECO:0007669"/>
    <property type="project" value="InterPro"/>
</dbReference>